<sequence length="168" mass="18466">MSAWFDQPMAEPGWPRHAMRPRTTVATPCVPATPRASAGAPRLRHLVHPLRRPPSSRLRPSTCANRCLTRCGPRHALQPTCPGLAASSARSAAHRRLISRPSMCANHRSLLPHLPPIHAQPPTAASLSRSSSPRPLCPARVFPCWRLDSQPQFNARGRLTQGRAQEAR</sequence>
<name>A0A8J5RMC4_ZIZPA</name>
<comment type="caution">
    <text evidence="1">The sequence shown here is derived from an EMBL/GenBank/DDBJ whole genome shotgun (WGS) entry which is preliminary data.</text>
</comment>
<gene>
    <name evidence="1" type="ORF">GUJ93_ZPchr0009g2310</name>
</gene>
<proteinExistence type="predicted"/>
<keyword evidence="2" id="KW-1185">Reference proteome</keyword>
<evidence type="ECO:0000313" key="1">
    <source>
        <dbReference type="EMBL" id="KAG8048668.1"/>
    </source>
</evidence>
<dbReference type="AlphaFoldDB" id="A0A8J5RMC4"/>
<protein>
    <submittedName>
        <fullName evidence="1">Uncharacterized protein</fullName>
    </submittedName>
</protein>
<reference evidence="1" key="1">
    <citation type="journal article" date="2021" name="bioRxiv">
        <title>Whole Genome Assembly and Annotation of Northern Wild Rice, Zizania palustris L., Supports a Whole Genome Duplication in the Zizania Genus.</title>
        <authorList>
            <person name="Haas M."/>
            <person name="Kono T."/>
            <person name="Macchietto M."/>
            <person name="Millas R."/>
            <person name="McGilp L."/>
            <person name="Shao M."/>
            <person name="Duquette J."/>
            <person name="Hirsch C.N."/>
            <person name="Kimball J."/>
        </authorList>
    </citation>
    <scope>NUCLEOTIDE SEQUENCE</scope>
    <source>
        <tissue evidence="1">Fresh leaf tissue</tissue>
    </source>
</reference>
<evidence type="ECO:0000313" key="2">
    <source>
        <dbReference type="Proteomes" id="UP000729402"/>
    </source>
</evidence>
<dbReference type="Proteomes" id="UP000729402">
    <property type="component" value="Unassembled WGS sequence"/>
</dbReference>
<accession>A0A8J5RMC4</accession>
<dbReference type="EMBL" id="JAAALK010000289">
    <property type="protein sequence ID" value="KAG8048668.1"/>
    <property type="molecule type" value="Genomic_DNA"/>
</dbReference>
<reference evidence="1" key="2">
    <citation type="submission" date="2021-02" db="EMBL/GenBank/DDBJ databases">
        <authorList>
            <person name="Kimball J.A."/>
            <person name="Haas M.W."/>
            <person name="Macchietto M."/>
            <person name="Kono T."/>
            <person name="Duquette J."/>
            <person name="Shao M."/>
        </authorList>
    </citation>
    <scope>NUCLEOTIDE SEQUENCE</scope>
    <source>
        <tissue evidence="1">Fresh leaf tissue</tissue>
    </source>
</reference>
<organism evidence="1 2">
    <name type="scientific">Zizania palustris</name>
    <name type="common">Northern wild rice</name>
    <dbReference type="NCBI Taxonomy" id="103762"/>
    <lineage>
        <taxon>Eukaryota</taxon>
        <taxon>Viridiplantae</taxon>
        <taxon>Streptophyta</taxon>
        <taxon>Embryophyta</taxon>
        <taxon>Tracheophyta</taxon>
        <taxon>Spermatophyta</taxon>
        <taxon>Magnoliopsida</taxon>
        <taxon>Liliopsida</taxon>
        <taxon>Poales</taxon>
        <taxon>Poaceae</taxon>
        <taxon>BOP clade</taxon>
        <taxon>Oryzoideae</taxon>
        <taxon>Oryzeae</taxon>
        <taxon>Zizaniinae</taxon>
        <taxon>Zizania</taxon>
    </lineage>
</organism>